<dbReference type="EMBL" id="JBHTKI010000012">
    <property type="protein sequence ID" value="MFD1031545.1"/>
    <property type="molecule type" value="Genomic_DNA"/>
</dbReference>
<gene>
    <name evidence="2" type="ORF">ACFQ1X_08900</name>
</gene>
<reference evidence="3" key="1">
    <citation type="journal article" date="2019" name="Int. J. Syst. Evol. Microbiol.">
        <title>The Global Catalogue of Microorganisms (GCM) 10K type strain sequencing project: providing services to taxonomists for standard genome sequencing and annotation.</title>
        <authorList>
            <consortium name="The Broad Institute Genomics Platform"/>
            <consortium name="The Broad Institute Genome Sequencing Center for Infectious Disease"/>
            <person name="Wu L."/>
            <person name="Ma J."/>
        </authorList>
    </citation>
    <scope>NUCLEOTIDE SEQUENCE [LARGE SCALE GENOMIC DNA]</scope>
    <source>
        <strain evidence="3">CCUG 56756</strain>
    </source>
</reference>
<comment type="caution">
    <text evidence="2">The sequence shown here is derived from an EMBL/GenBank/DDBJ whole genome shotgun (WGS) entry which is preliminary data.</text>
</comment>
<dbReference type="Proteomes" id="UP001597109">
    <property type="component" value="Unassembled WGS sequence"/>
</dbReference>
<keyword evidence="1" id="KW-0472">Membrane</keyword>
<keyword evidence="3" id="KW-1185">Reference proteome</keyword>
<sequence>MMNSRKEYDELFSELKKADRSPAVRQRTLDNILLNEERETGVQKKERRHFVPAFISLAAVAIALFLVFSVMSEPSIEAPVTSAFADLEIERSIVAENGSVQSFKATLPLKMNVRSIEDARWNQSVEKTLTTLEEVADAPEIPPAFDLSFFTAEQKNYRFKIWDSPDALFLMDMDSKKIYSSNSEDAANMLLMLKGMYGQ</sequence>
<feature type="transmembrane region" description="Helical" evidence="1">
    <location>
        <begin position="50"/>
        <end position="71"/>
    </location>
</feature>
<evidence type="ECO:0000313" key="2">
    <source>
        <dbReference type="EMBL" id="MFD1031545.1"/>
    </source>
</evidence>
<keyword evidence="1" id="KW-0812">Transmembrane</keyword>
<protein>
    <submittedName>
        <fullName evidence="2">Uncharacterized protein</fullName>
    </submittedName>
</protein>
<organism evidence="2 3">
    <name type="scientific">Metaplanococcus flavidus</name>
    <dbReference type="NCBI Taxonomy" id="569883"/>
    <lineage>
        <taxon>Bacteria</taxon>
        <taxon>Bacillati</taxon>
        <taxon>Bacillota</taxon>
        <taxon>Bacilli</taxon>
        <taxon>Bacillales</taxon>
        <taxon>Caryophanaceae</taxon>
        <taxon>Metaplanococcus</taxon>
    </lineage>
</organism>
<accession>A0ABW3LAF9</accession>
<name>A0ABW3LAF9_9BACL</name>
<evidence type="ECO:0000256" key="1">
    <source>
        <dbReference type="SAM" id="Phobius"/>
    </source>
</evidence>
<proteinExistence type="predicted"/>
<dbReference type="RefSeq" id="WP_144840105.1">
    <property type="nucleotide sequence ID" value="NZ_JBHTKI010000012.1"/>
</dbReference>
<evidence type="ECO:0000313" key="3">
    <source>
        <dbReference type="Proteomes" id="UP001597109"/>
    </source>
</evidence>
<keyword evidence="1" id="KW-1133">Transmembrane helix</keyword>